<comment type="caution">
    <text evidence="20">The sequence shown here is derived from an EMBL/GenBank/DDBJ whole genome shotgun (WGS) entry which is preliminary data.</text>
</comment>
<keyword evidence="8" id="KW-0482">Metalloprotease</keyword>
<evidence type="ECO:0000256" key="14">
    <source>
        <dbReference type="ARBA" id="ARBA00071271"/>
    </source>
</evidence>
<dbReference type="EC" id="3.4.13.18" evidence="11"/>
<dbReference type="SUPFAM" id="SSF53187">
    <property type="entry name" value="Zn-dependent exopeptidases"/>
    <property type="match status" value="1"/>
</dbReference>
<dbReference type="FunFam" id="3.40.630.10:FF:000018">
    <property type="entry name" value="Aminoacyl-histidine dipeptidase PepD"/>
    <property type="match status" value="1"/>
</dbReference>
<evidence type="ECO:0000256" key="5">
    <source>
        <dbReference type="ARBA" id="ARBA00022801"/>
    </source>
</evidence>
<dbReference type="GO" id="GO:0046872">
    <property type="term" value="F:metal ion binding"/>
    <property type="evidence" value="ECO:0007669"/>
    <property type="project" value="UniProtKB-KW"/>
</dbReference>
<evidence type="ECO:0000259" key="19">
    <source>
        <dbReference type="Pfam" id="PF07687"/>
    </source>
</evidence>
<evidence type="ECO:0000256" key="8">
    <source>
        <dbReference type="ARBA" id="ARBA00023049"/>
    </source>
</evidence>
<feature type="domain" description="Peptidase M20 dimerisation" evidence="19">
    <location>
        <begin position="209"/>
        <end position="291"/>
    </location>
</feature>
<dbReference type="Pfam" id="PF01546">
    <property type="entry name" value="Peptidase_M20"/>
    <property type="match status" value="1"/>
</dbReference>
<comment type="cofactor">
    <cofactor evidence="1">
        <name>Co(2+)</name>
        <dbReference type="ChEBI" id="CHEBI:48828"/>
    </cofactor>
</comment>
<evidence type="ECO:0000256" key="15">
    <source>
        <dbReference type="ARBA" id="ARBA00075285"/>
    </source>
</evidence>
<dbReference type="GO" id="GO:0070573">
    <property type="term" value="F:metallodipeptidase activity"/>
    <property type="evidence" value="ECO:0007669"/>
    <property type="project" value="TreeGrafter"/>
</dbReference>
<evidence type="ECO:0000256" key="7">
    <source>
        <dbReference type="ARBA" id="ARBA00022997"/>
    </source>
</evidence>
<evidence type="ECO:0000313" key="20">
    <source>
        <dbReference type="EMBL" id="HCA04042.1"/>
    </source>
</evidence>
<dbReference type="Gene3D" id="3.40.630.10">
    <property type="entry name" value="Zn peptidases"/>
    <property type="match status" value="2"/>
</dbReference>
<protein>
    <recommendedName>
        <fullName evidence="14">Cytosol non-specific dipeptidase</fullName>
        <ecNumber evidence="11">3.4.13.18</ecNumber>
    </recommendedName>
    <alternativeName>
        <fullName evidence="17">Aminoacyl-histidine dipeptidase</fullName>
    </alternativeName>
    <alternativeName>
        <fullName evidence="16">Beta-alanyl-histidine dipeptidase</fullName>
    </alternativeName>
    <alternativeName>
        <fullName evidence="15">Carnosinase</fullName>
    </alternativeName>
    <alternativeName>
        <fullName evidence="12">Peptidase D</fullName>
    </alternativeName>
    <alternativeName>
        <fullName evidence="18">Xaa-His dipeptidase</fullName>
    </alternativeName>
</protein>
<evidence type="ECO:0000256" key="12">
    <source>
        <dbReference type="ARBA" id="ARBA00044252"/>
    </source>
</evidence>
<evidence type="ECO:0000256" key="10">
    <source>
        <dbReference type="ARBA" id="ARBA00036421"/>
    </source>
</evidence>
<organism evidence="20">
    <name type="scientific">Halomonas campaniensis</name>
    <dbReference type="NCBI Taxonomy" id="213554"/>
    <lineage>
        <taxon>Bacteria</taxon>
        <taxon>Pseudomonadati</taxon>
        <taxon>Pseudomonadota</taxon>
        <taxon>Gammaproteobacteria</taxon>
        <taxon>Oceanospirillales</taxon>
        <taxon>Halomonadaceae</taxon>
        <taxon>Halomonas</taxon>
    </lineage>
</organism>
<reference evidence="20" key="1">
    <citation type="journal article" date="2018" name="Nat. Biotechnol.">
        <title>A standardized bacterial taxonomy based on genome phylogeny substantially revises the tree of life.</title>
        <authorList>
            <person name="Parks D.H."/>
            <person name="Chuvochina M."/>
            <person name="Waite D.W."/>
            <person name="Rinke C."/>
            <person name="Skarshewski A."/>
            <person name="Chaumeil P.A."/>
            <person name="Hugenholtz P."/>
        </authorList>
    </citation>
    <scope>NUCLEOTIDE SEQUENCE [LARGE SCALE GENOMIC DNA]</scope>
    <source>
        <strain evidence="20">UBA11284</strain>
    </source>
</reference>
<evidence type="ECO:0000256" key="4">
    <source>
        <dbReference type="ARBA" id="ARBA00022723"/>
    </source>
</evidence>
<keyword evidence="9" id="KW-0170">Cobalt</keyword>
<dbReference type="AlphaFoldDB" id="A0A3D0KKF0"/>
<evidence type="ECO:0000256" key="11">
    <source>
        <dbReference type="ARBA" id="ARBA00038976"/>
    </source>
</evidence>
<dbReference type="InterPro" id="IPR011650">
    <property type="entry name" value="Peptidase_M20_dimer"/>
</dbReference>
<dbReference type="PRINTS" id="PR00934">
    <property type="entry name" value="XHISDIPTASE"/>
</dbReference>
<evidence type="ECO:0000256" key="9">
    <source>
        <dbReference type="ARBA" id="ARBA00023285"/>
    </source>
</evidence>
<evidence type="ECO:0000256" key="2">
    <source>
        <dbReference type="ARBA" id="ARBA00001947"/>
    </source>
</evidence>
<dbReference type="PANTHER" id="PTHR43501">
    <property type="entry name" value="CYTOSOL NON-SPECIFIC DIPEPTIDASE"/>
    <property type="match status" value="1"/>
</dbReference>
<gene>
    <name evidence="20" type="ORF">DEO68_18185</name>
</gene>
<dbReference type="GO" id="GO:0005829">
    <property type="term" value="C:cytosol"/>
    <property type="evidence" value="ECO:0007669"/>
    <property type="project" value="TreeGrafter"/>
</dbReference>
<dbReference type="Pfam" id="PF07687">
    <property type="entry name" value="M20_dimer"/>
    <property type="match status" value="1"/>
</dbReference>
<comment type="cofactor">
    <cofactor evidence="2">
        <name>Zn(2+)</name>
        <dbReference type="ChEBI" id="CHEBI:29105"/>
    </cofactor>
</comment>
<evidence type="ECO:0000256" key="17">
    <source>
        <dbReference type="ARBA" id="ARBA00077688"/>
    </source>
</evidence>
<evidence type="ECO:0000256" key="1">
    <source>
        <dbReference type="ARBA" id="ARBA00001941"/>
    </source>
</evidence>
<dbReference type="InterPro" id="IPR001160">
    <property type="entry name" value="Peptidase_M20C"/>
</dbReference>
<dbReference type="InterPro" id="IPR002933">
    <property type="entry name" value="Peptidase_M20"/>
</dbReference>
<keyword evidence="6" id="KW-0862">Zinc</keyword>
<evidence type="ECO:0000256" key="13">
    <source>
        <dbReference type="ARBA" id="ARBA00061423"/>
    </source>
</evidence>
<keyword evidence="4" id="KW-0479">Metal-binding</keyword>
<dbReference type="CDD" id="cd03890">
    <property type="entry name" value="M20_pepD"/>
    <property type="match status" value="1"/>
</dbReference>
<evidence type="ECO:0000256" key="16">
    <source>
        <dbReference type="ARBA" id="ARBA00076004"/>
    </source>
</evidence>
<dbReference type="EMBL" id="DOTR01000102">
    <property type="protein sequence ID" value="HCA04042.1"/>
    <property type="molecule type" value="Genomic_DNA"/>
</dbReference>
<accession>A0A3D0KKF0</accession>
<name>A0A3D0KKF0_9GAMM</name>
<proteinExistence type="inferred from homology"/>
<dbReference type="PANTHER" id="PTHR43501:SF1">
    <property type="entry name" value="CYTOSOL NON-SPECIFIC DIPEPTIDASE"/>
    <property type="match status" value="1"/>
</dbReference>
<comment type="similarity">
    <text evidence="13">Belongs to the peptidase M20C family.</text>
</comment>
<evidence type="ECO:0000256" key="18">
    <source>
        <dbReference type="ARBA" id="ARBA00078074"/>
    </source>
</evidence>
<dbReference type="PIRSF" id="PIRSF016599">
    <property type="entry name" value="Xaa-His_dipept"/>
    <property type="match status" value="1"/>
</dbReference>
<evidence type="ECO:0000256" key="6">
    <source>
        <dbReference type="ARBA" id="ARBA00022833"/>
    </source>
</evidence>
<keyword evidence="3" id="KW-0645">Protease</keyword>
<sequence length="487" mass="51960">MNAHLEALEPRLVWQHFRTLCNTPRPSGHEAALVATLEAWADSQGLPHDRDEFGNLRICKPATPGCESAPGIVLQGHLDMVAQANAGHDHDFTRDPIQTYEKDGWLFADGTTLGADNGLGVAAILAVLEDPALTHGPLEALFTLEEETSMGGALNLAENWLEGALLLNLDSEDRGQVYIGCAGGADVVVNAQLPSTAMQDHEQVISLALTGLKGGHSGMDIDKPLGNANRLLVRVLWALESFGARLVNYHGGTLRNAIPREAFAQIALPADELDAALAMVKTLAGTLKAELGSGDSNMTLTAERVELADAEPLTRDASAMLLAALHAAPCGVERMSADVPGVVETSNNLGVLNVENGRFHLCALVRSLHDSATDAMAGRFQALFGLMGARVKVENGYPGWVPNPQSPLLATFNARHAALMGREPEVKVIHAGLECGILGSKYPQLDMISFGPLIRGAHSPAERVEIASVAEFWEMLRDFIETLANSR</sequence>
<dbReference type="GO" id="GO:0006508">
    <property type="term" value="P:proteolysis"/>
    <property type="evidence" value="ECO:0007669"/>
    <property type="project" value="UniProtKB-KW"/>
</dbReference>
<evidence type="ECO:0000256" key="3">
    <source>
        <dbReference type="ARBA" id="ARBA00022670"/>
    </source>
</evidence>
<comment type="catalytic activity">
    <reaction evidence="10">
        <text>Hydrolysis of dipeptides, preferentially hydrophobic dipeptides including prolyl amino acids.</text>
        <dbReference type="EC" id="3.4.13.18"/>
    </reaction>
</comment>
<dbReference type="FunFam" id="3.40.630.10:FF:000015">
    <property type="entry name" value="Aminoacyl-histidine dipeptidase PepD"/>
    <property type="match status" value="1"/>
</dbReference>
<keyword evidence="5" id="KW-0378">Hydrolase</keyword>
<keyword evidence="7" id="KW-0224">Dipeptidase</keyword>
<dbReference type="NCBIfam" id="TIGR01893">
    <property type="entry name" value="aa-his-dipept"/>
    <property type="match status" value="1"/>
</dbReference>